<dbReference type="Gene3D" id="3.40.50.2000">
    <property type="entry name" value="Glycogen Phosphorylase B"/>
    <property type="match status" value="1"/>
</dbReference>
<protein>
    <submittedName>
        <fullName evidence="10">Mannosyltransferase</fullName>
    </submittedName>
</protein>
<dbReference type="Proteomes" id="UP001470230">
    <property type="component" value="Unassembled WGS sequence"/>
</dbReference>
<evidence type="ECO:0000313" key="10">
    <source>
        <dbReference type="EMBL" id="KAK8897260.1"/>
    </source>
</evidence>
<dbReference type="PANTHER" id="PTHR13036">
    <property type="entry name" value="BETA1,4 MANNOSYLTRANSFERASE"/>
    <property type="match status" value="1"/>
</dbReference>
<evidence type="ECO:0000256" key="5">
    <source>
        <dbReference type="ARBA" id="ARBA00022692"/>
    </source>
</evidence>
<keyword evidence="6" id="KW-0256">Endoplasmic reticulum</keyword>
<name>A0ABR2L4U6_9EUKA</name>
<evidence type="ECO:0000313" key="11">
    <source>
        <dbReference type="Proteomes" id="UP001470230"/>
    </source>
</evidence>
<evidence type="ECO:0000256" key="2">
    <source>
        <dbReference type="ARBA" id="ARBA00004922"/>
    </source>
</evidence>
<evidence type="ECO:0000256" key="7">
    <source>
        <dbReference type="ARBA" id="ARBA00022989"/>
    </source>
</evidence>
<feature type="transmembrane region" description="Helical" evidence="9">
    <location>
        <begin position="73"/>
        <end position="97"/>
    </location>
</feature>
<keyword evidence="4" id="KW-0808">Transferase</keyword>
<evidence type="ECO:0000256" key="4">
    <source>
        <dbReference type="ARBA" id="ARBA00022679"/>
    </source>
</evidence>
<keyword evidence="3 10" id="KW-0328">Glycosyltransferase</keyword>
<comment type="pathway">
    <text evidence="2">Protein modification; protein glycosylation.</text>
</comment>
<comment type="subcellular location">
    <subcellularLocation>
        <location evidence="1">Endoplasmic reticulum membrane</location>
        <topology evidence="1">Single-pass membrane protein</topology>
    </subcellularLocation>
</comment>
<evidence type="ECO:0000256" key="9">
    <source>
        <dbReference type="SAM" id="Phobius"/>
    </source>
</evidence>
<reference evidence="10 11" key="1">
    <citation type="submission" date="2024-04" db="EMBL/GenBank/DDBJ databases">
        <title>Tritrichomonas musculus Genome.</title>
        <authorList>
            <person name="Alves-Ferreira E."/>
            <person name="Grigg M."/>
            <person name="Lorenzi H."/>
            <person name="Galac M."/>
        </authorList>
    </citation>
    <scope>NUCLEOTIDE SEQUENCE [LARGE SCALE GENOMIC DNA]</scope>
    <source>
        <strain evidence="10 11">EAF2021</strain>
    </source>
</reference>
<evidence type="ECO:0000256" key="8">
    <source>
        <dbReference type="ARBA" id="ARBA00023136"/>
    </source>
</evidence>
<keyword evidence="5 9" id="KW-0812">Transmembrane</keyword>
<keyword evidence="11" id="KW-1185">Reference proteome</keyword>
<evidence type="ECO:0000256" key="3">
    <source>
        <dbReference type="ARBA" id="ARBA00022676"/>
    </source>
</evidence>
<keyword evidence="7 9" id="KW-1133">Transmembrane helix</keyword>
<evidence type="ECO:0000256" key="6">
    <source>
        <dbReference type="ARBA" id="ARBA00022824"/>
    </source>
</evidence>
<dbReference type="PANTHER" id="PTHR13036:SF0">
    <property type="entry name" value="CHITOBIOSYLDIPHOSPHODOLICHOL BETA-MANNOSYLTRANSFERASE"/>
    <property type="match status" value="1"/>
</dbReference>
<sequence>MYKSKSLSLLIFSTEDIGSNIRLLSHAKSFSEQSNSKVLILAPDITSLPKQIEKTKNIRRQYFHQYFSQLPSILLTILYPLKLFFYTIELFIIAITYPSFDFCLVSYGESFFLSFCLSKWCHAKLIFDYPYLKWSKKDYKIGFLRRIEEKILSFADYHICSTQAIHLVLRIRNINAFVIHDQNRLLLTEYYNSNLSDNKHDKIRAKMKNGGEINSINEENIKDSGYFGNKYQSNDFISNKKAEIFQILNINYNSEIEKPFLCGIPIPQFNEVIISKLLAIGDKLNQHQVAACFVLFASQKIEKNVEKEIEKHTFSSTQFKVVSLHSDAYPFILSCCDFAILFYPTLFGLEYSNELLDMILFELPIVAYKHGSVTEAVKEGKNGFLFNNEAELAKILNSILIEKSVKLADLRSFYCSSDFDQKWNVEWARCFHHILFE</sequence>
<dbReference type="GO" id="GO:0016757">
    <property type="term" value="F:glycosyltransferase activity"/>
    <property type="evidence" value="ECO:0007669"/>
    <property type="project" value="UniProtKB-KW"/>
</dbReference>
<evidence type="ECO:0000256" key="1">
    <source>
        <dbReference type="ARBA" id="ARBA00004389"/>
    </source>
</evidence>
<organism evidence="10 11">
    <name type="scientific">Tritrichomonas musculus</name>
    <dbReference type="NCBI Taxonomy" id="1915356"/>
    <lineage>
        <taxon>Eukaryota</taxon>
        <taxon>Metamonada</taxon>
        <taxon>Parabasalia</taxon>
        <taxon>Tritrichomonadida</taxon>
        <taxon>Tritrichomonadidae</taxon>
        <taxon>Tritrichomonas</taxon>
    </lineage>
</organism>
<comment type="caution">
    <text evidence="10">The sequence shown here is derived from an EMBL/GenBank/DDBJ whole genome shotgun (WGS) entry which is preliminary data.</text>
</comment>
<keyword evidence="8 9" id="KW-0472">Membrane</keyword>
<dbReference type="SUPFAM" id="SSF53756">
    <property type="entry name" value="UDP-Glycosyltransferase/glycogen phosphorylase"/>
    <property type="match status" value="1"/>
</dbReference>
<accession>A0ABR2L4U6</accession>
<gene>
    <name evidence="10" type="ORF">M9Y10_015199</name>
</gene>
<proteinExistence type="predicted"/>
<dbReference type="InterPro" id="IPR026051">
    <property type="entry name" value="ALG1-like"/>
</dbReference>
<dbReference type="EMBL" id="JAPFFF010000002">
    <property type="protein sequence ID" value="KAK8897260.1"/>
    <property type="molecule type" value="Genomic_DNA"/>
</dbReference>